<dbReference type="Pfam" id="PF17259">
    <property type="entry name" value="DUF5325"/>
    <property type="match status" value="1"/>
</dbReference>
<reference evidence="2 3" key="1">
    <citation type="submission" date="2020-07" db="EMBL/GenBank/DDBJ databases">
        <authorList>
            <person name="Criscuolo A."/>
        </authorList>
    </citation>
    <scope>NUCLEOTIDE SEQUENCE [LARGE SCALE GENOMIC DNA]</scope>
    <source>
        <strain evidence="2">CIP111649</strain>
    </source>
</reference>
<dbReference type="RefSeq" id="WP_185126169.1">
    <property type="nucleotide sequence ID" value="NZ_CAJEWD010000008.1"/>
</dbReference>
<proteinExistence type="predicted"/>
<sequence length="63" mass="7127">MQKKKSKAIFLLLAFLAVAIMVAFSVFIAEEMILMALLSVIIFIGIFGLGFTLKKKYRENGWL</sequence>
<evidence type="ECO:0008006" key="4">
    <source>
        <dbReference type="Google" id="ProtNLM"/>
    </source>
</evidence>
<dbReference type="InterPro" id="IPR035211">
    <property type="entry name" value="DUF5325"/>
</dbReference>
<accession>A0A6V7RM61</accession>
<gene>
    <name evidence="2" type="ORF">JEODO184_01686</name>
</gene>
<organism evidence="2 3">
    <name type="scientific">Jeotgalicoccus meleagridis</name>
    <dbReference type="NCBI Taxonomy" id="2759181"/>
    <lineage>
        <taxon>Bacteria</taxon>
        <taxon>Bacillati</taxon>
        <taxon>Bacillota</taxon>
        <taxon>Bacilli</taxon>
        <taxon>Bacillales</taxon>
        <taxon>Staphylococcaceae</taxon>
        <taxon>Jeotgalicoccus</taxon>
    </lineage>
</organism>
<comment type="caution">
    <text evidence="2">The sequence shown here is derived from an EMBL/GenBank/DDBJ whole genome shotgun (WGS) entry which is preliminary data.</text>
</comment>
<keyword evidence="3" id="KW-1185">Reference proteome</keyword>
<dbReference type="AlphaFoldDB" id="A0A6V7RM61"/>
<keyword evidence="1" id="KW-1133">Transmembrane helix</keyword>
<dbReference type="Proteomes" id="UP000589351">
    <property type="component" value="Unassembled WGS sequence"/>
</dbReference>
<keyword evidence="1" id="KW-0812">Transmembrane</keyword>
<evidence type="ECO:0000313" key="3">
    <source>
        <dbReference type="Proteomes" id="UP000589351"/>
    </source>
</evidence>
<feature type="transmembrane region" description="Helical" evidence="1">
    <location>
        <begin position="33"/>
        <end position="53"/>
    </location>
</feature>
<evidence type="ECO:0000256" key="1">
    <source>
        <dbReference type="SAM" id="Phobius"/>
    </source>
</evidence>
<protein>
    <recommendedName>
        <fullName evidence="4">YlaF family protein</fullName>
    </recommendedName>
</protein>
<evidence type="ECO:0000313" key="2">
    <source>
        <dbReference type="EMBL" id="CAD2079453.1"/>
    </source>
</evidence>
<keyword evidence="1" id="KW-0472">Membrane</keyword>
<name>A0A6V7RM61_9STAP</name>
<dbReference type="EMBL" id="CAJEWD010000008">
    <property type="protein sequence ID" value="CAD2079453.1"/>
    <property type="molecule type" value="Genomic_DNA"/>
</dbReference>